<feature type="region of interest" description="Disordered" evidence="1">
    <location>
        <begin position="45"/>
        <end position="152"/>
    </location>
</feature>
<protein>
    <submittedName>
        <fullName evidence="2">Uncharacterized protein</fullName>
    </submittedName>
</protein>
<evidence type="ECO:0000313" key="2">
    <source>
        <dbReference type="EMBL" id="TFK46681.1"/>
    </source>
</evidence>
<feature type="compositionally biased region" description="Polar residues" evidence="1">
    <location>
        <begin position="132"/>
        <end position="152"/>
    </location>
</feature>
<dbReference type="EMBL" id="ML213528">
    <property type="protein sequence ID" value="TFK46681.1"/>
    <property type="molecule type" value="Genomic_DNA"/>
</dbReference>
<reference evidence="2 3" key="1">
    <citation type="journal article" date="2019" name="Nat. Ecol. Evol.">
        <title>Megaphylogeny resolves global patterns of mushroom evolution.</title>
        <authorList>
            <person name="Varga T."/>
            <person name="Krizsan K."/>
            <person name="Foldi C."/>
            <person name="Dima B."/>
            <person name="Sanchez-Garcia M."/>
            <person name="Sanchez-Ramirez S."/>
            <person name="Szollosi G.J."/>
            <person name="Szarkandi J.G."/>
            <person name="Papp V."/>
            <person name="Albert L."/>
            <person name="Andreopoulos W."/>
            <person name="Angelini C."/>
            <person name="Antonin V."/>
            <person name="Barry K.W."/>
            <person name="Bougher N.L."/>
            <person name="Buchanan P."/>
            <person name="Buyck B."/>
            <person name="Bense V."/>
            <person name="Catcheside P."/>
            <person name="Chovatia M."/>
            <person name="Cooper J."/>
            <person name="Damon W."/>
            <person name="Desjardin D."/>
            <person name="Finy P."/>
            <person name="Geml J."/>
            <person name="Haridas S."/>
            <person name="Hughes K."/>
            <person name="Justo A."/>
            <person name="Karasinski D."/>
            <person name="Kautmanova I."/>
            <person name="Kiss B."/>
            <person name="Kocsube S."/>
            <person name="Kotiranta H."/>
            <person name="LaButti K.M."/>
            <person name="Lechner B.E."/>
            <person name="Liimatainen K."/>
            <person name="Lipzen A."/>
            <person name="Lukacs Z."/>
            <person name="Mihaltcheva S."/>
            <person name="Morgado L.N."/>
            <person name="Niskanen T."/>
            <person name="Noordeloos M.E."/>
            <person name="Ohm R.A."/>
            <person name="Ortiz-Santana B."/>
            <person name="Ovrebo C."/>
            <person name="Racz N."/>
            <person name="Riley R."/>
            <person name="Savchenko A."/>
            <person name="Shiryaev A."/>
            <person name="Soop K."/>
            <person name="Spirin V."/>
            <person name="Szebenyi C."/>
            <person name="Tomsovsky M."/>
            <person name="Tulloss R.E."/>
            <person name="Uehling J."/>
            <person name="Grigoriev I.V."/>
            <person name="Vagvolgyi C."/>
            <person name="Papp T."/>
            <person name="Martin F.M."/>
            <person name="Miettinen O."/>
            <person name="Hibbett D.S."/>
            <person name="Nagy L.G."/>
        </authorList>
    </citation>
    <scope>NUCLEOTIDE SEQUENCE [LARGE SCALE GENOMIC DNA]</scope>
    <source>
        <strain evidence="2 3">OMC1185</strain>
    </source>
</reference>
<feature type="compositionally biased region" description="Polar residues" evidence="1">
    <location>
        <begin position="408"/>
        <end position="418"/>
    </location>
</feature>
<evidence type="ECO:0000313" key="3">
    <source>
        <dbReference type="Proteomes" id="UP000305948"/>
    </source>
</evidence>
<feature type="region of interest" description="Disordered" evidence="1">
    <location>
        <begin position="186"/>
        <end position="213"/>
    </location>
</feature>
<dbReference type="AlphaFoldDB" id="A0A5C3MYW9"/>
<accession>A0A5C3MYW9</accession>
<proteinExistence type="predicted"/>
<dbReference type="Proteomes" id="UP000305948">
    <property type="component" value="Unassembled WGS sequence"/>
</dbReference>
<name>A0A5C3MYW9_9AGAM</name>
<gene>
    <name evidence="2" type="ORF">OE88DRAFT_882073</name>
</gene>
<feature type="compositionally biased region" description="Low complexity" evidence="1">
    <location>
        <begin position="48"/>
        <end position="63"/>
    </location>
</feature>
<evidence type="ECO:0000256" key="1">
    <source>
        <dbReference type="SAM" id="MobiDB-lite"/>
    </source>
</evidence>
<organism evidence="2 3">
    <name type="scientific">Heliocybe sulcata</name>
    <dbReference type="NCBI Taxonomy" id="5364"/>
    <lineage>
        <taxon>Eukaryota</taxon>
        <taxon>Fungi</taxon>
        <taxon>Dikarya</taxon>
        <taxon>Basidiomycota</taxon>
        <taxon>Agaricomycotina</taxon>
        <taxon>Agaricomycetes</taxon>
        <taxon>Gloeophyllales</taxon>
        <taxon>Gloeophyllaceae</taxon>
        <taxon>Heliocybe</taxon>
    </lineage>
</organism>
<feature type="compositionally biased region" description="Polar residues" evidence="1">
    <location>
        <begin position="193"/>
        <end position="213"/>
    </location>
</feature>
<keyword evidence="3" id="KW-1185">Reference proteome</keyword>
<feature type="region of interest" description="Disordered" evidence="1">
    <location>
        <begin position="395"/>
        <end position="449"/>
    </location>
</feature>
<dbReference type="STRING" id="5364.A0A5C3MYW9"/>
<dbReference type="OrthoDB" id="3071203at2759"/>
<sequence length="449" mass="47542">MYCLSSDFAVQMARIDTPTSTVPPSEAAYSPAPTDNSMGYLGPGLYSGSGSTPVTPATLLTPANERPRGTPTVGSPLLSSPDKQLGVNSHAGAQPNGISPSIPSIPAAQQPLHNPTQTGDPYAAPHADQGIGPSSFNPSTITSLTTTNPSNMDPASLQAAFQQMFNTPAQMQRFFQALNNGGNFPAYPVPVDPSQQYGQPNYPSGIDSQGQTQQLQQYRVPSPVLYSPQPPESSQLQSMDNTGIVEPLMQDTERLAKCYKDAAEIERDVEDLQTSIYSLIENLGLDPSALHTSNANGIAPTNANGVHTNGVHTNGLHHPPNLHLNAEPSTSQNSDDFDFNAFLTEFSKDGDVNADYGDFAEKLVNQTPGINDNPAVQDASTEQLTAFLDEVASNASGDAHSPAHSAFHSPQLQPQNVKVGQKRKSDASPLADQVTTNGDLGGAKTKRKK</sequence>